<dbReference type="Pfam" id="PF01833">
    <property type="entry name" value="TIG"/>
    <property type="match status" value="5"/>
</dbReference>
<reference evidence="3 4" key="1">
    <citation type="journal article" date="2019" name="Int. J. Syst. Evol. Microbiol.">
        <title>The Global Catalogue of Microorganisms (GCM) 10K type strain sequencing project: providing services to taxonomists for standard genome sequencing and annotation.</title>
        <authorList>
            <consortium name="The Broad Institute Genomics Platform"/>
            <consortium name="The Broad Institute Genome Sequencing Center for Infectious Disease"/>
            <person name="Wu L."/>
            <person name="Ma J."/>
        </authorList>
    </citation>
    <scope>NUCLEOTIDE SEQUENCE [LARGE SCALE GENOMIC DNA]</scope>
    <source>
        <strain evidence="3 4">JCM 11269</strain>
    </source>
</reference>
<keyword evidence="4" id="KW-1185">Reference proteome</keyword>
<dbReference type="Gene3D" id="2.60.40.10">
    <property type="entry name" value="Immunoglobulins"/>
    <property type="match status" value="5"/>
</dbReference>
<feature type="domain" description="IPT/TIG" evidence="2">
    <location>
        <begin position="89"/>
        <end position="172"/>
    </location>
</feature>
<proteinExistence type="predicted"/>
<feature type="domain" description="IPT/TIG" evidence="2">
    <location>
        <begin position="177"/>
        <end position="261"/>
    </location>
</feature>
<accession>A0ABN1T3C5</accession>
<evidence type="ECO:0000313" key="4">
    <source>
        <dbReference type="Proteomes" id="UP001501072"/>
    </source>
</evidence>
<dbReference type="Proteomes" id="UP001501072">
    <property type="component" value="Unassembled WGS sequence"/>
</dbReference>
<dbReference type="PANTHER" id="PTHR46769:SF2">
    <property type="entry name" value="FIBROCYSTIN-L ISOFORM 2 PRECURSOR-RELATED"/>
    <property type="match status" value="1"/>
</dbReference>
<evidence type="ECO:0000313" key="3">
    <source>
        <dbReference type="EMBL" id="GAA1013812.1"/>
    </source>
</evidence>
<sequence>MPPLVSSVSPTQGPVTGGTPVVITGSDFIGATAVRFGAVNATYTVNSSTQITAVAPSAAAPGPVAVTVVTPAGTSNANVTYTYTPVAVPPTVTSVSPTSGPVTGGTVVTVTGTNFTGATAVRFGAVNATSFTVNSSTQITAVAPPGVAPGSVPVTVVTPAGTSNATVTFTYTPVVSPPTVTSVSPASGPVTGGTVVTVTGTDFTGATAVRFGTVDATSFTVDSSTQITAVAPPGTPGAVPVTVTTPAGTSAASPESYFFYAAGPILTAATPAQGPSAGGNTVTLTGQNLSNATSVLFGGTPAAFTVVSSTEIVAQAPPGAGVVNVTVTTPGGTSNPVAYAYVSAPTLTSVTPSSGPTAGGTVVTLTGTNLTTTTSVLFEGVPAAFTVISDTQVIATVPAGPPGPASVVVTTAGGTSGAVTFERVPPPEV</sequence>
<dbReference type="InterPro" id="IPR002909">
    <property type="entry name" value="IPT_dom"/>
</dbReference>
<gene>
    <name evidence="3" type="ORF">GCM10009564_41700</name>
</gene>
<dbReference type="RefSeq" id="WP_346073761.1">
    <property type="nucleotide sequence ID" value="NZ_BAAAHU010000048.1"/>
</dbReference>
<dbReference type="SMART" id="SM00429">
    <property type="entry name" value="IPT"/>
    <property type="match status" value="5"/>
</dbReference>
<feature type="domain" description="IPT/TIG" evidence="2">
    <location>
        <begin position="344"/>
        <end position="424"/>
    </location>
</feature>
<dbReference type="SUPFAM" id="SSF81296">
    <property type="entry name" value="E set domains"/>
    <property type="match status" value="5"/>
</dbReference>
<dbReference type="InterPro" id="IPR014756">
    <property type="entry name" value="Ig_E-set"/>
</dbReference>
<dbReference type="CDD" id="cd00102">
    <property type="entry name" value="IPT"/>
    <property type="match status" value="1"/>
</dbReference>
<evidence type="ECO:0000256" key="1">
    <source>
        <dbReference type="ARBA" id="ARBA00022729"/>
    </source>
</evidence>
<dbReference type="InterPro" id="IPR013783">
    <property type="entry name" value="Ig-like_fold"/>
</dbReference>
<dbReference type="InterPro" id="IPR052387">
    <property type="entry name" value="Fibrocystin"/>
</dbReference>
<dbReference type="PANTHER" id="PTHR46769">
    <property type="entry name" value="POLYCYSTIC KIDNEY AND HEPATIC DISEASE 1 (AUTOSOMAL RECESSIVE)-LIKE 1"/>
    <property type="match status" value="1"/>
</dbReference>
<dbReference type="EMBL" id="BAAAHU010000048">
    <property type="protein sequence ID" value="GAA1013812.1"/>
    <property type="molecule type" value="Genomic_DNA"/>
</dbReference>
<comment type="caution">
    <text evidence="3">The sequence shown here is derived from an EMBL/GenBank/DDBJ whole genome shotgun (WGS) entry which is preliminary data.</text>
</comment>
<evidence type="ECO:0000259" key="2">
    <source>
        <dbReference type="SMART" id="SM00429"/>
    </source>
</evidence>
<keyword evidence="1" id="KW-0732">Signal</keyword>
<protein>
    <recommendedName>
        <fullName evidence="2">IPT/TIG domain-containing protein</fullName>
    </recommendedName>
</protein>
<feature type="domain" description="IPT/TIG" evidence="2">
    <location>
        <begin position="2"/>
        <end position="84"/>
    </location>
</feature>
<name>A0ABN1T3C5_9ACTN</name>
<feature type="domain" description="IPT/TIG" evidence="2">
    <location>
        <begin position="263"/>
        <end position="342"/>
    </location>
</feature>
<organism evidence="3 4">
    <name type="scientific">Streptomyces thermogriseus</name>
    <dbReference type="NCBI Taxonomy" id="75292"/>
    <lineage>
        <taxon>Bacteria</taxon>
        <taxon>Bacillati</taxon>
        <taxon>Actinomycetota</taxon>
        <taxon>Actinomycetes</taxon>
        <taxon>Kitasatosporales</taxon>
        <taxon>Streptomycetaceae</taxon>
        <taxon>Streptomyces</taxon>
    </lineage>
</organism>